<dbReference type="eggNOG" id="ENOG503481T">
    <property type="taxonomic scope" value="Bacteria"/>
</dbReference>
<dbReference type="InterPro" id="IPR014859">
    <property type="entry name" value="Phage_TAC_4"/>
</dbReference>
<sequence>MAKFSIAPKPTFTVDVAIPQVGDKPAMVPFTFKYRDRTTLAELFDSWKAKAEALGERFKGTEPTLAEITAAEVEQGVDQIRDLVVSWGFGEKLNDESITALVTSCVGVSDAVVKAYSEAFGKARLGN</sequence>
<dbReference type="EMBL" id="AZQQ01000109">
    <property type="protein sequence ID" value="KDD65309.1"/>
    <property type="molecule type" value="Genomic_DNA"/>
</dbReference>
<evidence type="ECO:0000313" key="1">
    <source>
        <dbReference type="EMBL" id="KDD65309.1"/>
    </source>
</evidence>
<comment type="caution">
    <text evidence="1">The sequence shown here is derived from an EMBL/GenBank/DDBJ whole genome shotgun (WGS) entry which is preliminary data.</text>
</comment>
<evidence type="ECO:0008006" key="3">
    <source>
        <dbReference type="Google" id="ProtNLM"/>
    </source>
</evidence>
<dbReference type="AlphaFoldDB" id="A0A059KU86"/>
<dbReference type="Pfam" id="PF08748">
    <property type="entry name" value="Phage_TAC_4"/>
    <property type="match status" value="1"/>
</dbReference>
<protein>
    <recommendedName>
        <fullName evidence="3">Tail assembly chaperone</fullName>
    </recommendedName>
</protein>
<name>A0A059KU86_9PSED</name>
<dbReference type="RefSeq" id="WP_033061754.1">
    <property type="nucleotide sequence ID" value="NZ_AZQQ01000109.1"/>
</dbReference>
<organism evidence="1 2">
    <name type="scientific">Pseudomonas mandelii PD30</name>
    <dbReference type="NCBI Taxonomy" id="1419583"/>
    <lineage>
        <taxon>Bacteria</taxon>
        <taxon>Pseudomonadati</taxon>
        <taxon>Pseudomonadota</taxon>
        <taxon>Gammaproteobacteria</taxon>
        <taxon>Pseudomonadales</taxon>
        <taxon>Pseudomonadaceae</taxon>
        <taxon>Pseudomonas</taxon>
    </lineage>
</organism>
<proteinExistence type="predicted"/>
<accession>A0A059KU86</accession>
<evidence type="ECO:0000313" key="2">
    <source>
        <dbReference type="Proteomes" id="UP000026739"/>
    </source>
</evidence>
<dbReference type="Proteomes" id="UP000026739">
    <property type="component" value="Unassembled WGS sequence"/>
</dbReference>
<reference evidence="1 2" key="1">
    <citation type="submission" date="2013-12" db="EMBL/GenBank/DDBJ databases">
        <authorList>
            <person name="Formusa P.A."/>
            <person name="Habash M."/>
            <person name="Lee H."/>
            <person name="Trevors J.T."/>
        </authorList>
    </citation>
    <scope>NUCLEOTIDE SEQUENCE [LARGE SCALE GENOMIC DNA]</scope>
    <source>
        <strain evidence="1 2">PD30</strain>
    </source>
</reference>
<gene>
    <name evidence="1" type="ORF">V466_29005</name>
</gene>